<feature type="transmembrane region" description="Helical" evidence="1">
    <location>
        <begin position="35"/>
        <end position="56"/>
    </location>
</feature>
<keyword evidence="1" id="KW-0812">Transmembrane</keyword>
<dbReference type="AlphaFoldDB" id="A0AAW5WRK0"/>
<feature type="transmembrane region" description="Helical" evidence="1">
    <location>
        <begin position="12"/>
        <end position="29"/>
    </location>
</feature>
<name>A0AAW5WRK0_9LACO</name>
<keyword evidence="1" id="KW-1133">Transmembrane helix</keyword>
<dbReference type="EMBL" id="JAKHPH010000003">
    <property type="protein sequence ID" value="MCZ3667075.1"/>
    <property type="molecule type" value="Genomic_DNA"/>
</dbReference>
<feature type="transmembrane region" description="Helical" evidence="1">
    <location>
        <begin position="91"/>
        <end position="108"/>
    </location>
</feature>
<accession>A0AAW5WRK0</accession>
<evidence type="ECO:0000313" key="3">
    <source>
        <dbReference type="Proteomes" id="UP001212401"/>
    </source>
</evidence>
<proteinExistence type="predicted"/>
<dbReference type="Proteomes" id="UP001212401">
    <property type="component" value="Unassembled WGS sequence"/>
</dbReference>
<dbReference type="RefSeq" id="WP_003716973.1">
    <property type="nucleotide sequence ID" value="NZ_CAJFIS010000002.1"/>
</dbReference>
<keyword evidence="1" id="KW-0472">Membrane</keyword>
<comment type="caution">
    <text evidence="2">The sequence shown here is derived from an EMBL/GenBank/DDBJ whole genome shotgun (WGS) entry which is preliminary data.</text>
</comment>
<sequence length="114" mass="13578">MDWLKKVESNKSIAVWGFGILFGIILPLFSDKFRLIHRVWMVGFFLFLVNMLFSIWLGQYIKRSGLKWWNLLVFPVLYLLVSYVFMPKYTVYFALFYLGVTYLAWSISSQSQPK</sequence>
<evidence type="ECO:0008006" key="4">
    <source>
        <dbReference type="Google" id="ProtNLM"/>
    </source>
</evidence>
<evidence type="ECO:0000256" key="1">
    <source>
        <dbReference type="SAM" id="Phobius"/>
    </source>
</evidence>
<organism evidence="2 3">
    <name type="scientific">Limosilactobacillus vaginalis</name>
    <dbReference type="NCBI Taxonomy" id="1633"/>
    <lineage>
        <taxon>Bacteria</taxon>
        <taxon>Bacillati</taxon>
        <taxon>Bacillota</taxon>
        <taxon>Bacilli</taxon>
        <taxon>Lactobacillales</taxon>
        <taxon>Lactobacillaceae</taxon>
        <taxon>Limosilactobacillus</taxon>
    </lineage>
</organism>
<evidence type="ECO:0000313" key="2">
    <source>
        <dbReference type="EMBL" id="MCZ3667075.1"/>
    </source>
</evidence>
<gene>
    <name evidence="2" type="ORF">L2724_02080</name>
</gene>
<protein>
    <recommendedName>
        <fullName evidence="4">Integral membrane protein</fullName>
    </recommendedName>
</protein>
<reference evidence="2" key="1">
    <citation type="submission" date="2022-01" db="EMBL/GenBank/DDBJ databases">
        <title>VMRC isolate genome collection.</title>
        <authorList>
            <person name="France M."/>
            <person name="Rutt L."/>
            <person name="Humphrys M."/>
            <person name="Ravel J."/>
        </authorList>
    </citation>
    <scope>NUCLEOTIDE SEQUENCE</scope>
    <source>
        <strain evidence="2">C0048A1</strain>
    </source>
</reference>
<dbReference type="GeneID" id="75082197"/>
<feature type="transmembrane region" description="Helical" evidence="1">
    <location>
        <begin position="68"/>
        <end position="85"/>
    </location>
</feature>